<dbReference type="AlphaFoldDB" id="A0A093HQ37"/>
<feature type="non-terminal residue" evidence="1">
    <location>
        <position position="1"/>
    </location>
</feature>
<evidence type="ECO:0000313" key="1">
    <source>
        <dbReference type="EMBL" id="KFV81112.1"/>
    </source>
</evidence>
<reference evidence="1 3" key="1">
    <citation type="submission" date="2014-04" db="EMBL/GenBank/DDBJ databases">
        <title>Genome evolution of avian class.</title>
        <authorList>
            <person name="Zhang G."/>
            <person name="Li C."/>
        </authorList>
    </citation>
    <scope>NUCLEOTIDE SEQUENCE [LARGE SCALE GENOMIC DNA]</scope>
    <source>
        <strain evidence="1">BGI_N308</strain>
    </source>
</reference>
<sequence>NGHKLKHRQFCLSIFLRRKNFFPVRVTEHWNRLPREVVESPSLEIFKTRLDVILGNML</sequence>
<protein>
    <submittedName>
        <fullName evidence="1">Uncharacterized protein</fullName>
    </submittedName>
</protein>
<evidence type="ECO:0000313" key="3">
    <source>
        <dbReference type="Proteomes" id="UP000053584"/>
    </source>
</evidence>
<keyword evidence="3" id="KW-1185">Reference proteome</keyword>
<name>A0A093HQ37_STRCA</name>
<dbReference type="EMBL" id="KL206307">
    <property type="protein sequence ID" value="KFV81112.1"/>
    <property type="molecule type" value="Genomic_DNA"/>
</dbReference>
<dbReference type="EMBL" id="KL206307">
    <property type="protein sequence ID" value="KFV81113.1"/>
    <property type="molecule type" value="Genomic_DNA"/>
</dbReference>
<accession>A0A093HQ37</accession>
<proteinExistence type="predicted"/>
<dbReference type="Proteomes" id="UP000053584">
    <property type="component" value="Unassembled WGS sequence"/>
</dbReference>
<feature type="non-terminal residue" evidence="1">
    <location>
        <position position="58"/>
    </location>
</feature>
<gene>
    <name evidence="1" type="ORF">N308_05473</name>
    <name evidence="2" type="ORF">N308_05475</name>
</gene>
<evidence type="ECO:0000313" key="2">
    <source>
        <dbReference type="EMBL" id="KFV81113.1"/>
    </source>
</evidence>
<organism evidence="1 3">
    <name type="scientific">Struthio camelus australis</name>
    <dbReference type="NCBI Taxonomy" id="441894"/>
    <lineage>
        <taxon>Eukaryota</taxon>
        <taxon>Metazoa</taxon>
        <taxon>Chordata</taxon>
        <taxon>Craniata</taxon>
        <taxon>Vertebrata</taxon>
        <taxon>Euteleostomi</taxon>
        <taxon>Archelosauria</taxon>
        <taxon>Archosauria</taxon>
        <taxon>Dinosauria</taxon>
        <taxon>Saurischia</taxon>
        <taxon>Theropoda</taxon>
        <taxon>Coelurosauria</taxon>
        <taxon>Aves</taxon>
        <taxon>Palaeognathae</taxon>
        <taxon>Struthioniformes</taxon>
        <taxon>Struthionidae</taxon>
        <taxon>Struthio</taxon>
    </lineage>
</organism>